<name>A0ABU5JNS9_9ACTN</name>
<proteinExistence type="inferred from homology"/>
<keyword evidence="9 17" id="KW-0378">Hydrolase</keyword>
<evidence type="ECO:0000256" key="14">
    <source>
        <dbReference type="SAM" id="MobiDB-lite"/>
    </source>
</evidence>
<evidence type="ECO:0000256" key="11">
    <source>
        <dbReference type="ARBA" id="ARBA00023049"/>
    </source>
</evidence>
<dbReference type="PRINTS" id="PR00756">
    <property type="entry name" value="ALADIPTASE"/>
</dbReference>
<dbReference type="Pfam" id="PF11838">
    <property type="entry name" value="ERAP1_C"/>
    <property type="match status" value="1"/>
</dbReference>
<dbReference type="Proteomes" id="UP001290101">
    <property type="component" value="Unassembled WGS sequence"/>
</dbReference>
<dbReference type="InterPro" id="IPR001930">
    <property type="entry name" value="Peptidase_M1"/>
</dbReference>
<reference evidence="17 18" key="1">
    <citation type="submission" date="2023-12" db="EMBL/GenBank/DDBJ databases">
        <title>Micromonospora sp. nov., isolated from Atacama Desert.</title>
        <authorList>
            <person name="Carro L."/>
            <person name="Golinska P."/>
            <person name="Klenk H.-P."/>
            <person name="Goodfellow M."/>
        </authorList>
    </citation>
    <scope>NUCLEOTIDE SEQUENCE [LARGE SCALE GENOMIC DNA]</scope>
    <source>
        <strain evidence="17 18">4G53</strain>
    </source>
</reference>
<keyword evidence="11" id="KW-0482">Metalloprotease</keyword>
<feature type="compositionally biased region" description="Low complexity" evidence="14">
    <location>
        <begin position="849"/>
        <end position="859"/>
    </location>
</feature>
<keyword evidence="7" id="KW-0645">Protease</keyword>
<dbReference type="Gene3D" id="1.10.390.10">
    <property type="entry name" value="Neutral Protease Domain 2"/>
    <property type="match status" value="1"/>
</dbReference>
<comment type="caution">
    <text evidence="17">The sequence shown here is derived from an EMBL/GenBank/DDBJ whole genome shotgun (WGS) entry which is preliminary data.</text>
</comment>
<evidence type="ECO:0000259" key="16">
    <source>
        <dbReference type="Pfam" id="PF11838"/>
    </source>
</evidence>
<evidence type="ECO:0000256" key="1">
    <source>
        <dbReference type="ARBA" id="ARBA00000098"/>
    </source>
</evidence>
<dbReference type="PANTHER" id="PTHR11533">
    <property type="entry name" value="PROTEASE M1 ZINC METALLOPROTEASE"/>
    <property type="match status" value="1"/>
</dbReference>
<evidence type="ECO:0000256" key="3">
    <source>
        <dbReference type="ARBA" id="ARBA00010136"/>
    </source>
</evidence>
<evidence type="ECO:0000256" key="8">
    <source>
        <dbReference type="ARBA" id="ARBA00022723"/>
    </source>
</evidence>
<evidence type="ECO:0000256" key="2">
    <source>
        <dbReference type="ARBA" id="ARBA00001947"/>
    </source>
</evidence>
<comment type="catalytic activity">
    <reaction evidence="1">
        <text>Release of an N-terminal amino acid, Xaa-|-Yaa- from a peptide, amide or arylamide. Xaa is preferably Ala, but may be most amino acids including Pro (slow action). When a terminal hydrophobic residue is followed by a prolyl residue, the two may be released as an intact Xaa-Pro dipeptide.</text>
        <dbReference type="EC" id="3.4.11.2"/>
    </reaction>
</comment>
<evidence type="ECO:0000313" key="17">
    <source>
        <dbReference type="EMBL" id="MDZ5494304.1"/>
    </source>
</evidence>
<dbReference type="InterPro" id="IPR050344">
    <property type="entry name" value="Peptidase_M1_aminopeptidases"/>
</dbReference>
<dbReference type="Pfam" id="PF01433">
    <property type="entry name" value="Peptidase_M1"/>
    <property type="match status" value="1"/>
</dbReference>
<organism evidence="17 18">
    <name type="scientific">Micromonospora sicca</name>
    <dbReference type="NCBI Taxonomy" id="2202420"/>
    <lineage>
        <taxon>Bacteria</taxon>
        <taxon>Bacillati</taxon>
        <taxon>Actinomycetota</taxon>
        <taxon>Actinomycetes</taxon>
        <taxon>Micromonosporales</taxon>
        <taxon>Micromonosporaceae</taxon>
        <taxon>Micromonospora</taxon>
    </lineage>
</organism>
<dbReference type="GO" id="GO:0016285">
    <property type="term" value="F:alanyl aminopeptidase activity"/>
    <property type="evidence" value="ECO:0007669"/>
    <property type="project" value="UniProtKB-EC"/>
</dbReference>
<keyword evidence="18" id="KW-1185">Reference proteome</keyword>
<keyword evidence="10" id="KW-0862">Zinc</keyword>
<dbReference type="InterPro" id="IPR014782">
    <property type="entry name" value="Peptidase_M1_dom"/>
</dbReference>
<feature type="region of interest" description="Disordered" evidence="14">
    <location>
        <begin position="831"/>
        <end position="883"/>
    </location>
</feature>
<dbReference type="CDD" id="cd09602">
    <property type="entry name" value="M1_APN"/>
    <property type="match status" value="1"/>
</dbReference>
<accession>A0ABU5JNS9</accession>
<evidence type="ECO:0000313" key="18">
    <source>
        <dbReference type="Proteomes" id="UP001290101"/>
    </source>
</evidence>
<keyword evidence="6 17" id="KW-0031">Aminopeptidase</keyword>
<evidence type="ECO:0000256" key="4">
    <source>
        <dbReference type="ARBA" id="ARBA00012564"/>
    </source>
</evidence>
<comment type="similarity">
    <text evidence="3">Belongs to the peptidase M1 family.</text>
</comment>
<dbReference type="EMBL" id="JAXOTQ010000069">
    <property type="protein sequence ID" value="MDZ5494304.1"/>
    <property type="molecule type" value="Genomic_DNA"/>
</dbReference>
<protein>
    <recommendedName>
        <fullName evidence="5">Aminopeptidase N</fullName>
        <ecNumber evidence="4">3.4.11.2</ecNumber>
    </recommendedName>
    <alternativeName>
        <fullName evidence="12">Alanine aminopeptidase</fullName>
    </alternativeName>
    <alternativeName>
        <fullName evidence="13">Lysyl aminopeptidase</fullName>
    </alternativeName>
</protein>
<feature type="domain" description="Peptidase M1 membrane alanine aminopeptidase" evidence="15">
    <location>
        <begin position="224"/>
        <end position="436"/>
    </location>
</feature>
<feature type="compositionally biased region" description="Basic and acidic residues" evidence="14">
    <location>
        <begin position="868"/>
        <end position="883"/>
    </location>
</feature>
<evidence type="ECO:0000256" key="12">
    <source>
        <dbReference type="ARBA" id="ARBA00029811"/>
    </source>
</evidence>
<dbReference type="InterPro" id="IPR012778">
    <property type="entry name" value="Pept_M1_aminopeptidase"/>
</dbReference>
<evidence type="ECO:0000256" key="5">
    <source>
        <dbReference type="ARBA" id="ARBA00015611"/>
    </source>
</evidence>
<dbReference type="NCBIfam" id="TIGR02412">
    <property type="entry name" value="pepN_strep_liv"/>
    <property type="match status" value="1"/>
</dbReference>
<dbReference type="SUPFAM" id="SSF63737">
    <property type="entry name" value="Leukotriene A4 hydrolase N-terminal domain"/>
    <property type="match status" value="1"/>
</dbReference>
<gene>
    <name evidence="17" type="primary">pepN</name>
    <name evidence="17" type="ORF">U2F25_33495</name>
</gene>
<dbReference type="SUPFAM" id="SSF55486">
    <property type="entry name" value="Metalloproteases ('zincins'), catalytic domain"/>
    <property type="match status" value="1"/>
</dbReference>
<dbReference type="EC" id="3.4.11.2" evidence="4"/>
<dbReference type="Gene3D" id="2.60.40.1730">
    <property type="entry name" value="tricorn interacting facor f3 domain"/>
    <property type="match status" value="1"/>
</dbReference>
<evidence type="ECO:0000256" key="9">
    <source>
        <dbReference type="ARBA" id="ARBA00022801"/>
    </source>
</evidence>
<feature type="non-terminal residue" evidence="17">
    <location>
        <position position="883"/>
    </location>
</feature>
<evidence type="ECO:0000259" key="15">
    <source>
        <dbReference type="Pfam" id="PF01433"/>
    </source>
</evidence>
<evidence type="ECO:0000256" key="13">
    <source>
        <dbReference type="ARBA" id="ARBA00031533"/>
    </source>
</evidence>
<evidence type="ECO:0000256" key="6">
    <source>
        <dbReference type="ARBA" id="ARBA00022438"/>
    </source>
</evidence>
<feature type="domain" description="ERAP1-like C-terminal" evidence="16">
    <location>
        <begin position="519"/>
        <end position="825"/>
    </location>
</feature>
<keyword evidence="8" id="KW-0479">Metal-binding</keyword>
<dbReference type="RefSeq" id="WP_322443782.1">
    <property type="nucleotide sequence ID" value="NZ_JAXOTQ010000069.1"/>
</dbReference>
<sequence>MPSLTRVEATARGALITVESYQVDLDLTGTGERFRSAVTIRFRATPGAETFAEVKPAGLIEARLNDRELDPAALADNRLPLTGLAAENTLTVRAEMAYSNTGEGIHRFVDPADGETYLYAMSFLDDVQRIFAAFDQPDLKAPVTLSVTAPPEWTVAANGQVAARPAPGRWEFAPTAPLATYFFTLIAGPWHVRHDEHDGIPLGVYCRRSLAAHLDADADEIFTVTRQCLDRFHQLFAERYPFGKYDQAFVPEFNAGAMENPGLVTLRDDYVFRSAVTDTQRELRATTIAHEMAHMWFGDLVTMRWWDDLWLNESFAEYLGTRVTAEATRFDQAWTTFAMRRKAWGYAADQRPSTHPVAPEEVADAAQGLLNFDGISYAKGASVLRQLVAWLGDGVFLAGLNAHFAAHRFGNATLADLLASLSAASGRDLTDWAERWLRRPQVNTLRMETAVDVDGRWTEAAVVQTAPEAYPVLRPHRIGVGRYAADGTASRFEVDLDPDADKGRTELDRLVGEAATGLLLPNAGDLTFAKIRLDPASADAVPMVLPALADPLARALLWGEALDAATDGERPVAALVALIAAALPAETEVIIAEDVLTLSRGLIDRYLDPLARDAALLRVAGACATLLAGAPPGGSLQLAAARGLISSTTDTALLGGWLAGDGVPAGLAVDADLRWALLLRLVVLGAAGEPEIAAEAAADRSATGAERAASCRAALPDPAAKRAAWEIVTVNAELSNRLVEATAEGFWQPEQAELTASYVERYFADMPAAARLRTPWTADRVAALAFPRYAVAQPTRELAAALLARDDLTPGLRRRVTDADDDLRRALVARTAAGGAGGPGPPRSRCRPRAGASRSPQTRQRTRRVRRATGEGLRRGETERRCR</sequence>
<comment type="cofactor">
    <cofactor evidence="2">
        <name>Zn(2+)</name>
        <dbReference type="ChEBI" id="CHEBI:29105"/>
    </cofactor>
</comment>
<dbReference type="PANTHER" id="PTHR11533:SF174">
    <property type="entry name" value="PUROMYCIN-SENSITIVE AMINOPEPTIDASE-RELATED"/>
    <property type="match status" value="1"/>
</dbReference>
<evidence type="ECO:0000256" key="7">
    <source>
        <dbReference type="ARBA" id="ARBA00022670"/>
    </source>
</evidence>
<evidence type="ECO:0000256" key="10">
    <source>
        <dbReference type="ARBA" id="ARBA00022833"/>
    </source>
</evidence>
<dbReference type="InterPro" id="IPR042097">
    <property type="entry name" value="Aminopeptidase_N-like_N_sf"/>
</dbReference>
<dbReference type="InterPro" id="IPR027268">
    <property type="entry name" value="Peptidase_M4/M1_CTD_sf"/>
</dbReference>
<dbReference type="InterPro" id="IPR024571">
    <property type="entry name" value="ERAP1-like_C_dom"/>
</dbReference>